<protein>
    <recommendedName>
        <fullName evidence="4">Arf-GAP domain-containing protein</fullName>
    </recommendedName>
</protein>
<feature type="compositionally biased region" description="Polar residues" evidence="2">
    <location>
        <begin position="492"/>
        <end position="505"/>
    </location>
</feature>
<evidence type="ECO:0000256" key="2">
    <source>
        <dbReference type="SAM" id="MobiDB-lite"/>
    </source>
</evidence>
<dbReference type="GO" id="GO:0005096">
    <property type="term" value="F:GTPase activator activity"/>
    <property type="evidence" value="ECO:0007669"/>
    <property type="project" value="InterPro"/>
</dbReference>
<evidence type="ECO:0000313" key="6">
    <source>
        <dbReference type="Proteomes" id="UP001515480"/>
    </source>
</evidence>
<feature type="chain" id="PRO_5044214892" description="Arf-GAP domain-containing protein" evidence="3">
    <location>
        <begin position="44"/>
        <end position="685"/>
    </location>
</feature>
<dbReference type="CDD" id="cd08204">
    <property type="entry name" value="ArfGap"/>
    <property type="match status" value="1"/>
</dbReference>
<reference evidence="5 6" key="1">
    <citation type="journal article" date="2024" name="Science">
        <title>Giant polyketide synthase enzymes in the biosynthesis of giant marine polyether toxins.</title>
        <authorList>
            <person name="Fallon T.R."/>
            <person name="Shende V.V."/>
            <person name="Wierzbicki I.H."/>
            <person name="Pendleton A.L."/>
            <person name="Watervoot N.F."/>
            <person name="Auber R.P."/>
            <person name="Gonzalez D.J."/>
            <person name="Wisecaver J.H."/>
            <person name="Moore B.S."/>
        </authorList>
    </citation>
    <scope>NUCLEOTIDE SEQUENCE [LARGE SCALE GENOMIC DNA]</scope>
    <source>
        <strain evidence="5 6">12B1</strain>
    </source>
</reference>
<dbReference type="GO" id="GO:0008270">
    <property type="term" value="F:zinc ion binding"/>
    <property type="evidence" value="ECO:0007669"/>
    <property type="project" value="UniProtKB-KW"/>
</dbReference>
<evidence type="ECO:0000313" key="5">
    <source>
        <dbReference type="EMBL" id="KAL1512097.1"/>
    </source>
</evidence>
<proteinExistence type="predicted"/>
<feature type="compositionally biased region" description="Basic and acidic residues" evidence="2">
    <location>
        <begin position="57"/>
        <end position="67"/>
    </location>
</feature>
<dbReference type="GO" id="GO:0005737">
    <property type="term" value="C:cytoplasm"/>
    <property type="evidence" value="ECO:0007669"/>
    <property type="project" value="TreeGrafter"/>
</dbReference>
<dbReference type="PRINTS" id="PR00405">
    <property type="entry name" value="REVINTRACTNG"/>
</dbReference>
<feature type="region of interest" description="Disordered" evidence="2">
    <location>
        <begin position="41"/>
        <end position="135"/>
    </location>
</feature>
<keyword evidence="1" id="KW-0863">Zinc-finger</keyword>
<comment type="caution">
    <text evidence="5">The sequence shown here is derived from an EMBL/GenBank/DDBJ whole genome shotgun (WGS) entry which is preliminary data.</text>
</comment>
<keyword evidence="3" id="KW-0732">Signal</keyword>
<feature type="compositionally biased region" description="Acidic residues" evidence="2">
    <location>
        <begin position="535"/>
        <end position="685"/>
    </location>
</feature>
<dbReference type="SMART" id="SM00105">
    <property type="entry name" value="ArfGap"/>
    <property type="match status" value="1"/>
</dbReference>
<dbReference type="InterPro" id="IPR038508">
    <property type="entry name" value="ArfGAP_dom_sf"/>
</dbReference>
<dbReference type="Gene3D" id="1.10.220.150">
    <property type="entry name" value="Arf GTPase activating protein"/>
    <property type="match status" value="1"/>
</dbReference>
<dbReference type="InterPro" id="IPR051718">
    <property type="entry name" value="ARF_GTPase-activating"/>
</dbReference>
<feature type="domain" description="Arf-GAP" evidence="4">
    <location>
        <begin position="322"/>
        <end position="450"/>
    </location>
</feature>
<dbReference type="AlphaFoldDB" id="A0AB34J429"/>
<dbReference type="PROSITE" id="PS50115">
    <property type="entry name" value="ARFGAP"/>
    <property type="match status" value="1"/>
</dbReference>
<dbReference type="PANTHER" id="PTHR45705:SF1">
    <property type="entry name" value="FI20236P1"/>
    <property type="match status" value="1"/>
</dbReference>
<feature type="compositionally biased region" description="Acidic residues" evidence="2">
    <location>
        <begin position="510"/>
        <end position="527"/>
    </location>
</feature>
<feature type="compositionally biased region" description="Acidic residues" evidence="2">
    <location>
        <begin position="78"/>
        <end position="89"/>
    </location>
</feature>
<dbReference type="EMBL" id="JBGBPQ010000013">
    <property type="protein sequence ID" value="KAL1512097.1"/>
    <property type="molecule type" value="Genomic_DNA"/>
</dbReference>
<dbReference type="InterPro" id="IPR037278">
    <property type="entry name" value="ARFGAP/RecO"/>
</dbReference>
<feature type="region of interest" description="Disordered" evidence="2">
    <location>
        <begin position="463"/>
        <end position="685"/>
    </location>
</feature>
<dbReference type="Pfam" id="PF01412">
    <property type="entry name" value="ArfGap"/>
    <property type="match status" value="1"/>
</dbReference>
<dbReference type="Proteomes" id="UP001515480">
    <property type="component" value="Unassembled WGS sequence"/>
</dbReference>
<keyword evidence="1" id="KW-0862">Zinc</keyword>
<dbReference type="PANTHER" id="PTHR45705">
    <property type="entry name" value="FI20236P1"/>
    <property type="match status" value="1"/>
</dbReference>
<feature type="region of interest" description="Disordered" evidence="2">
    <location>
        <begin position="196"/>
        <end position="229"/>
    </location>
</feature>
<feature type="compositionally biased region" description="Basic residues" evidence="2">
    <location>
        <begin position="119"/>
        <end position="128"/>
    </location>
</feature>
<name>A0AB34J429_PRYPA</name>
<accession>A0AB34J429</accession>
<evidence type="ECO:0000256" key="1">
    <source>
        <dbReference type="PROSITE-ProRule" id="PRU00288"/>
    </source>
</evidence>
<gene>
    <name evidence="5" type="ORF">AB1Y20_005368</name>
</gene>
<dbReference type="SUPFAM" id="SSF57863">
    <property type="entry name" value="ArfGap/RecO-like zinc finger"/>
    <property type="match status" value="1"/>
</dbReference>
<sequence length="685" mass="72946">MASPLAAAPPAASRPRRQLATRASWSRLLQLALFVCLAAGVGSRPASSGATAKRSRREAESLLEPKPRSSPPAHADELDADEEFEDDDSAAPGPSSPPRRPAKPVRREGKARLASSGKGSRRASRRKAAAPSAMEQLGVHAASLWSAVSERTSQLTSSVSKAMVEQKGRAAAAAEEQREAQLRQQAEARERIRKLREEADGLGGRQRKSARGGEAAEEEGEGGERGEGAEVPELTLAERGAIAGSVLLSPSGIAGVVVGGALGGAAGFVADQVEGLRAHVASAYSERLATENEIKESISATSDRLKGLQKISVVAAEEAEAERSAAELTAFVRMRANQQCADCGVDIDDVNGAWASLNLKVVVCVRCAGVHRSLGASTSRIKSVVYDKWDPAMVSALLEGGNARARERYLQRLPEDFVAPTEDSSDAALGAHIRDKYVKLKWADPKVREEHIANAAARRATASSAAAHSNPVSPLGASANKVKSRPKMMSLGSDSGSATPVSESQKNAEDDLYDLEGVEEEEEEEEVVVVSAADEVGDEEDDQEEEQEDDNDGEDDAEDDAEGEADDEAGEEEDDQADEEEASEEEVEDGDEEEEVVDGDEDVEGADEEGEGDDEEEEDEDSSAEDGDAEDDEEGEGAGDEEAVDEEDEQGEDDDDDDEEQEEDDEEGEADEESEDEEDEDEDDE</sequence>
<feature type="signal peptide" evidence="3">
    <location>
        <begin position="1"/>
        <end position="43"/>
    </location>
</feature>
<evidence type="ECO:0000256" key="3">
    <source>
        <dbReference type="SAM" id="SignalP"/>
    </source>
</evidence>
<organism evidence="5 6">
    <name type="scientific">Prymnesium parvum</name>
    <name type="common">Toxic golden alga</name>
    <dbReference type="NCBI Taxonomy" id="97485"/>
    <lineage>
        <taxon>Eukaryota</taxon>
        <taxon>Haptista</taxon>
        <taxon>Haptophyta</taxon>
        <taxon>Prymnesiophyceae</taxon>
        <taxon>Prymnesiales</taxon>
        <taxon>Prymnesiaceae</taxon>
        <taxon>Prymnesium</taxon>
    </lineage>
</organism>
<dbReference type="InterPro" id="IPR001164">
    <property type="entry name" value="ArfGAP_dom"/>
</dbReference>
<keyword evidence="1" id="KW-0479">Metal-binding</keyword>
<evidence type="ECO:0000259" key="4">
    <source>
        <dbReference type="PROSITE" id="PS50115"/>
    </source>
</evidence>
<keyword evidence="6" id="KW-1185">Reference proteome</keyword>